<gene>
    <name evidence="3" type="ORF">PENTCL1PPCAC_104</name>
</gene>
<accession>A0AAV5S6V0</accession>
<name>A0AAV5S6V0_9BILA</name>
<feature type="compositionally biased region" description="Basic and acidic residues" evidence="1">
    <location>
        <begin position="308"/>
        <end position="327"/>
    </location>
</feature>
<dbReference type="EMBL" id="BTSX01000001">
    <property type="protein sequence ID" value="GMS77929.1"/>
    <property type="molecule type" value="Genomic_DNA"/>
</dbReference>
<evidence type="ECO:0000256" key="2">
    <source>
        <dbReference type="SAM" id="Phobius"/>
    </source>
</evidence>
<evidence type="ECO:0000313" key="3">
    <source>
        <dbReference type="EMBL" id="GMS77929.1"/>
    </source>
</evidence>
<reference evidence="3" key="1">
    <citation type="submission" date="2023-10" db="EMBL/GenBank/DDBJ databases">
        <title>Genome assembly of Pristionchus species.</title>
        <authorList>
            <person name="Yoshida K."/>
            <person name="Sommer R.J."/>
        </authorList>
    </citation>
    <scope>NUCLEOTIDE SEQUENCE</scope>
    <source>
        <strain evidence="3">RS0144</strain>
    </source>
</reference>
<evidence type="ECO:0000313" key="4">
    <source>
        <dbReference type="Proteomes" id="UP001432027"/>
    </source>
</evidence>
<keyword evidence="2" id="KW-0472">Membrane</keyword>
<dbReference type="AlphaFoldDB" id="A0AAV5S6V0"/>
<feature type="compositionally biased region" description="Basic and acidic residues" evidence="1">
    <location>
        <begin position="238"/>
        <end position="256"/>
    </location>
</feature>
<sequence>MEITREEAPLLFLYVFLSTTLAIMMIYFMSLLVYHCVFWPKILAKIKADKPKETAKQQQILLELAVGRDRQLEDKTQSERTETPTQVGIERTQSVDDFFNPAATVVSENASLVGDKTPNSVRTCAATVTAAPAGSPTLGQIQTAKESRGTKGRRWFEDDMMTTGMEILQPPRGSESKDHRKRNKDRKRSEDIRTGREDMHLRTGRERKEGGKTARKLRFNDDLRTCMEKAPLLSQSFEEARKSEDLAAQKKSEELRRRRKGPGGGTAAKEQQPRSVYAYEADSKDRSRDGKKQAGKGGTSTAASKSTDNTKEKGHEKMMELCKTQED</sequence>
<feature type="compositionally biased region" description="Basic and acidic residues" evidence="1">
    <location>
        <begin position="145"/>
        <end position="157"/>
    </location>
</feature>
<evidence type="ECO:0000256" key="1">
    <source>
        <dbReference type="SAM" id="MobiDB-lite"/>
    </source>
</evidence>
<keyword evidence="2" id="KW-1133">Transmembrane helix</keyword>
<feature type="transmembrane region" description="Helical" evidence="2">
    <location>
        <begin position="12"/>
        <end position="37"/>
    </location>
</feature>
<keyword evidence="2" id="KW-0812">Transmembrane</keyword>
<organism evidence="3 4">
    <name type="scientific">Pristionchus entomophagus</name>
    <dbReference type="NCBI Taxonomy" id="358040"/>
    <lineage>
        <taxon>Eukaryota</taxon>
        <taxon>Metazoa</taxon>
        <taxon>Ecdysozoa</taxon>
        <taxon>Nematoda</taxon>
        <taxon>Chromadorea</taxon>
        <taxon>Rhabditida</taxon>
        <taxon>Rhabditina</taxon>
        <taxon>Diplogasteromorpha</taxon>
        <taxon>Diplogasteroidea</taxon>
        <taxon>Neodiplogasteridae</taxon>
        <taxon>Pristionchus</taxon>
    </lineage>
</organism>
<protein>
    <submittedName>
        <fullName evidence="3">Uncharacterized protein</fullName>
    </submittedName>
</protein>
<proteinExistence type="predicted"/>
<keyword evidence="4" id="KW-1185">Reference proteome</keyword>
<feature type="region of interest" description="Disordered" evidence="1">
    <location>
        <begin position="238"/>
        <end position="327"/>
    </location>
</feature>
<dbReference type="Proteomes" id="UP001432027">
    <property type="component" value="Unassembled WGS sequence"/>
</dbReference>
<feature type="region of interest" description="Disordered" evidence="1">
    <location>
        <begin position="133"/>
        <end position="216"/>
    </location>
</feature>
<feature type="compositionally biased region" description="Basic and acidic residues" evidence="1">
    <location>
        <begin position="187"/>
        <end position="216"/>
    </location>
</feature>
<comment type="caution">
    <text evidence="3">The sequence shown here is derived from an EMBL/GenBank/DDBJ whole genome shotgun (WGS) entry which is preliminary data.</text>
</comment>
<feature type="compositionally biased region" description="Basic and acidic residues" evidence="1">
    <location>
        <begin position="281"/>
        <end position="292"/>
    </location>
</feature>